<reference evidence="2" key="1">
    <citation type="submission" date="2020-04" db="EMBL/GenBank/DDBJ databases">
        <authorList>
            <person name="Chiriac C."/>
            <person name="Salcher M."/>
            <person name="Ghai R."/>
            <person name="Kavagutti S V."/>
        </authorList>
    </citation>
    <scope>NUCLEOTIDE SEQUENCE</scope>
</reference>
<evidence type="ECO:0000313" key="2">
    <source>
        <dbReference type="EMBL" id="CAB4128998.1"/>
    </source>
</evidence>
<gene>
    <name evidence="2" type="ORF">UFOVP111_127</name>
</gene>
<dbReference type="EMBL" id="LR796226">
    <property type="protein sequence ID" value="CAB4128998.1"/>
    <property type="molecule type" value="Genomic_DNA"/>
</dbReference>
<name>A0A6J5L2N6_9CAUD</name>
<proteinExistence type="predicted"/>
<feature type="compositionally biased region" description="Basic residues" evidence="1">
    <location>
        <begin position="12"/>
        <end position="26"/>
    </location>
</feature>
<feature type="compositionally biased region" description="Polar residues" evidence="1">
    <location>
        <begin position="69"/>
        <end position="81"/>
    </location>
</feature>
<organism evidence="2">
    <name type="scientific">uncultured Caudovirales phage</name>
    <dbReference type="NCBI Taxonomy" id="2100421"/>
    <lineage>
        <taxon>Viruses</taxon>
        <taxon>Duplodnaviria</taxon>
        <taxon>Heunggongvirae</taxon>
        <taxon>Uroviricota</taxon>
        <taxon>Caudoviricetes</taxon>
        <taxon>Peduoviridae</taxon>
        <taxon>Maltschvirus</taxon>
        <taxon>Maltschvirus maltsch</taxon>
    </lineage>
</organism>
<feature type="compositionally biased region" description="Basic and acidic residues" evidence="1">
    <location>
        <begin position="1"/>
        <end position="11"/>
    </location>
</feature>
<evidence type="ECO:0000256" key="1">
    <source>
        <dbReference type="SAM" id="MobiDB-lite"/>
    </source>
</evidence>
<feature type="compositionally biased region" description="Low complexity" evidence="1">
    <location>
        <begin position="32"/>
        <end position="43"/>
    </location>
</feature>
<sequence length="81" mass="9303">MATDEFGERARREIRRQKRRINKRNAQRAADDAAATTDAPQQTNSNLSQQVQWGNSSQFDNDGNPILRHSTTSSWDKTFDH</sequence>
<feature type="region of interest" description="Disordered" evidence="1">
    <location>
        <begin position="1"/>
        <end position="81"/>
    </location>
</feature>
<accession>A0A6J5L2N6</accession>
<protein>
    <submittedName>
        <fullName evidence="2">Uncharacterized protein</fullName>
    </submittedName>
</protein>
<feature type="compositionally biased region" description="Polar residues" evidence="1">
    <location>
        <begin position="44"/>
        <end position="61"/>
    </location>
</feature>